<proteinExistence type="predicted"/>
<evidence type="ECO:0000313" key="2">
    <source>
        <dbReference type="Proteomes" id="UP000469724"/>
    </source>
</evidence>
<evidence type="ECO:0000313" key="1">
    <source>
        <dbReference type="EMBL" id="NDY56348.1"/>
    </source>
</evidence>
<name>A0A7K3NJH5_9BACT</name>
<protein>
    <submittedName>
        <fullName evidence="1">Uncharacterized protein</fullName>
    </submittedName>
</protein>
<sequence length="227" mass="23819">MIVLLYLQAPGRDSLLADLGGLGLVQDEDFVPASDRHDLFYFGQVSVSDPAVYACLRCKDVALAVSVSRTAFGRGTVVSGRRPDGVPMLAGEPDMDVEAVKADALAQIDAEAERRRLLVLTPGAGQSLEYQHTAEEAARAVAAPDPLPAAAYPFLAAEQEALMATIGEVSLRDVAVAVLADRAAWLAYGASIKAVRRRAKLQVGAAGDVVAIAVAVAEVVWPDLVQA</sequence>
<accession>A0A7K3NJH5</accession>
<organism evidence="1 2">
    <name type="scientific">Desulfolutivibrio sulfodismutans</name>
    <dbReference type="NCBI Taxonomy" id="63561"/>
    <lineage>
        <taxon>Bacteria</taxon>
        <taxon>Pseudomonadati</taxon>
        <taxon>Thermodesulfobacteriota</taxon>
        <taxon>Desulfovibrionia</taxon>
        <taxon>Desulfovibrionales</taxon>
        <taxon>Desulfovibrionaceae</taxon>
        <taxon>Desulfolutivibrio</taxon>
    </lineage>
</organism>
<gene>
    <name evidence="1" type="ORF">G3N56_06270</name>
</gene>
<dbReference type="EMBL" id="JAAGRQ010000017">
    <property type="protein sequence ID" value="NDY56348.1"/>
    <property type="molecule type" value="Genomic_DNA"/>
</dbReference>
<keyword evidence="2" id="KW-1185">Reference proteome</keyword>
<reference evidence="1 2" key="1">
    <citation type="submission" date="2020-02" db="EMBL/GenBank/DDBJ databases">
        <title>Comparative genomics of sulfur disproportionating microorganisms.</title>
        <authorList>
            <person name="Ward L.M."/>
            <person name="Bertran E."/>
            <person name="Johnston D.T."/>
        </authorList>
    </citation>
    <scope>NUCLEOTIDE SEQUENCE [LARGE SCALE GENOMIC DNA]</scope>
    <source>
        <strain evidence="1 2">DSM 3696</strain>
    </source>
</reference>
<dbReference type="RefSeq" id="WP_163301400.1">
    <property type="nucleotide sequence ID" value="NZ_JAAGRQ010000017.1"/>
</dbReference>
<dbReference type="Proteomes" id="UP000469724">
    <property type="component" value="Unassembled WGS sequence"/>
</dbReference>
<comment type="caution">
    <text evidence="1">The sequence shown here is derived from an EMBL/GenBank/DDBJ whole genome shotgun (WGS) entry which is preliminary data.</text>
</comment>
<dbReference type="AlphaFoldDB" id="A0A7K3NJH5"/>